<keyword evidence="2" id="KW-0408">Iron</keyword>
<dbReference type="SUPFAM" id="SSF51197">
    <property type="entry name" value="Clavaminate synthase-like"/>
    <property type="match status" value="1"/>
</dbReference>
<protein>
    <recommendedName>
        <fullName evidence="4">Isopenicillin N synthase-like Fe(2+) 2OG dioxygenase domain-containing protein</fullName>
    </recommendedName>
</protein>
<gene>
    <name evidence="5" type="ORF">F2Q68_00019000</name>
</gene>
<evidence type="ECO:0000256" key="1">
    <source>
        <dbReference type="ARBA" id="ARBA00022723"/>
    </source>
</evidence>
<evidence type="ECO:0000256" key="3">
    <source>
        <dbReference type="SAM" id="Coils"/>
    </source>
</evidence>
<reference evidence="5" key="1">
    <citation type="submission" date="2019-12" db="EMBL/GenBank/DDBJ databases">
        <title>Genome sequencing and annotation of Brassica cretica.</title>
        <authorList>
            <person name="Studholme D.J."/>
            <person name="Sarris P.F."/>
        </authorList>
    </citation>
    <scope>NUCLEOTIDE SEQUENCE</scope>
    <source>
        <strain evidence="5">PFS-001/15</strain>
        <tissue evidence="5">Leaf</tissue>
    </source>
</reference>
<accession>A0A8S9FSL5</accession>
<name>A0A8S9FSL5_BRACR</name>
<evidence type="ECO:0000313" key="6">
    <source>
        <dbReference type="Proteomes" id="UP000712281"/>
    </source>
</evidence>
<dbReference type="EMBL" id="QGKW02002228">
    <property type="protein sequence ID" value="KAF2536965.1"/>
    <property type="molecule type" value="Genomic_DNA"/>
</dbReference>
<dbReference type="AlphaFoldDB" id="A0A8S9FSL5"/>
<evidence type="ECO:0000259" key="4">
    <source>
        <dbReference type="Pfam" id="PF03171"/>
    </source>
</evidence>
<sequence>MEGYVANLNGWADHLFHRIWPPSRVNHRFWPNNIQDYREVNEEYAKEIKKLSEKILGWLSEGLGGITFLIANQVYGLQAFKDNNWFEVKYDDSRIVVIIGDQVHRMNNGKYKRAEHRATLDKEKTRISWPVFVDPNLDHVVRPLPELISGDDNAPKFKPYTYRDYKFHIWNRLPLD</sequence>
<feature type="coiled-coil region" evidence="3">
    <location>
        <begin position="34"/>
        <end position="61"/>
    </location>
</feature>
<dbReference type="Pfam" id="PF03171">
    <property type="entry name" value="2OG-FeII_Oxy"/>
    <property type="match status" value="1"/>
</dbReference>
<dbReference type="InterPro" id="IPR027443">
    <property type="entry name" value="IPNS-like_sf"/>
</dbReference>
<dbReference type="Proteomes" id="UP000712281">
    <property type="component" value="Unassembled WGS sequence"/>
</dbReference>
<feature type="domain" description="Isopenicillin N synthase-like Fe(2+) 2OG dioxygenase" evidence="4">
    <location>
        <begin position="64"/>
        <end position="135"/>
    </location>
</feature>
<dbReference type="InterPro" id="IPR050295">
    <property type="entry name" value="Plant_2OG-oxidoreductases"/>
</dbReference>
<proteinExistence type="predicted"/>
<dbReference type="PANTHER" id="PTHR47991">
    <property type="entry name" value="OXOGLUTARATE/IRON-DEPENDENT DIOXYGENASE"/>
    <property type="match status" value="1"/>
</dbReference>
<evidence type="ECO:0000313" key="5">
    <source>
        <dbReference type="EMBL" id="KAF2536965.1"/>
    </source>
</evidence>
<dbReference type="GO" id="GO:0046872">
    <property type="term" value="F:metal ion binding"/>
    <property type="evidence" value="ECO:0007669"/>
    <property type="project" value="UniProtKB-KW"/>
</dbReference>
<evidence type="ECO:0000256" key="2">
    <source>
        <dbReference type="ARBA" id="ARBA00023004"/>
    </source>
</evidence>
<comment type="caution">
    <text evidence="5">The sequence shown here is derived from an EMBL/GenBank/DDBJ whole genome shotgun (WGS) entry which is preliminary data.</text>
</comment>
<keyword evidence="3" id="KW-0175">Coiled coil</keyword>
<dbReference type="Gene3D" id="2.60.120.330">
    <property type="entry name" value="B-lactam Antibiotic, Isopenicillin N Synthase, Chain"/>
    <property type="match status" value="2"/>
</dbReference>
<keyword evidence="1" id="KW-0479">Metal-binding</keyword>
<organism evidence="5 6">
    <name type="scientific">Brassica cretica</name>
    <name type="common">Mustard</name>
    <dbReference type="NCBI Taxonomy" id="69181"/>
    <lineage>
        <taxon>Eukaryota</taxon>
        <taxon>Viridiplantae</taxon>
        <taxon>Streptophyta</taxon>
        <taxon>Embryophyta</taxon>
        <taxon>Tracheophyta</taxon>
        <taxon>Spermatophyta</taxon>
        <taxon>Magnoliopsida</taxon>
        <taxon>eudicotyledons</taxon>
        <taxon>Gunneridae</taxon>
        <taxon>Pentapetalae</taxon>
        <taxon>rosids</taxon>
        <taxon>malvids</taxon>
        <taxon>Brassicales</taxon>
        <taxon>Brassicaceae</taxon>
        <taxon>Brassiceae</taxon>
        <taxon>Brassica</taxon>
    </lineage>
</organism>
<dbReference type="InterPro" id="IPR044861">
    <property type="entry name" value="IPNS-like_FE2OG_OXY"/>
</dbReference>